<dbReference type="PANTHER" id="PTHR24321:SF8">
    <property type="entry name" value="ESTRADIOL 17-BETA-DEHYDROGENASE 8-RELATED"/>
    <property type="match status" value="1"/>
</dbReference>
<sequence length="278" mass="29838">MNRLQDKVAFITGAGRGQGRAHAVRLAEEGANIIAVDICANMASVPYDLATEDDLAETARLVEKAGGRIVARTADVRDVDSLRTAVDAGVAEFGRLDIVVANAGIWSNAPFLDMSEQMYHEMIDVQMHGPYNTCRAALPHIVDGGRGGSVIIVSSTAGMRGFPNQVHYNMGKHAVVGLMRTLANEFAPQFIRVNTIHPSSVDTKMVQNDAIWSAFAPGVENPTFDDFGDTFIAMNLLPVPWMEPEAISGAVAWLASDDAKYVTGATIPVDAGYLGKYN</sequence>
<evidence type="ECO:0000256" key="1">
    <source>
        <dbReference type="ARBA" id="ARBA00006484"/>
    </source>
</evidence>
<dbReference type="InterPro" id="IPR036291">
    <property type="entry name" value="NAD(P)-bd_dom_sf"/>
</dbReference>
<evidence type="ECO:0000313" key="4">
    <source>
        <dbReference type="EMBL" id="UZF45696.1"/>
    </source>
</evidence>
<evidence type="ECO:0000313" key="5">
    <source>
        <dbReference type="Proteomes" id="UP001162740"/>
    </source>
</evidence>
<dbReference type="Proteomes" id="UP001162740">
    <property type="component" value="Chromosome"/>
</dbReference>
<dbReference type="RefSeq" id="WP_229583461.1">
    <property type="nucleotide sequence ID" value="NZ_CP083974.1"/>
</dbReference>
<dbReference type="GO" id="GO:0016491">
    <property type="term" value="F:oxidoreductase activity"/>
    <property type="evidence" value="ECO:0007669"/>
    <property type="project" value="UniProtKB-KW"/>
</dbReference>
<dbReference type="NCBIfam" id="NF009467">
    <property type="entry name" value="PRK12826.1-3"/>
    <property type="match status" value="1"/>
</dbReference>
<organism evidence="4 5">
    <name type="scientific">Rhodococcus rhodochrous</name>
    <dbReference type="NCBI Taxonomy" id="1829"/>
    <lineage>
        <taxon>Bacteria</taxon>
        <taxon>Bacillati</taxon>
        <taxon>Actinomycetota</taxon>
        <taxon>Actinomycetes</taxon>
        <taxon>Mycobacteriales</taxon>
        <taxon>Nocardiaceae</taxon>
        <taxon>Rhodococcus</taxon>
    </lineage>
</organism>
<keyword evidence="3" id="KW-0520">NAD</keyword>
<dbReference type="AlphaFoldDB" id="A0AA47AAI6"/>
<proteinExistence type="inferred from homology"/>
<name>A0AA47AAI6_RHORH</name>
<keyword evidence="2" id="KW-0560">Oxidoreductase</keyword>
<dbReference type="PRINTS" id="PR00080">
    <property type="entry name" value="SDRFAMILY"/>
</dbReference>
<dbReference type="NCBIfam" id="TIGR03971">
    <property type="entry name" value="SDR_subfam_1"/>
    <property type="match status" value="1"/>
</dbReference>
<dbReference type="PANTHER" id="PTHR24321">
    <property type="entry name" value="DEHYDROGENASES, SHORT CHAIN"/>
    <property type="match status" value="1"/>
</dbReference>
<dbReference type="SUPFAM" id="SSF51735">
    <property type="entry name" value="NAD(P)-binding Rossmann-fold domains"/>
    <property type="match status" value="1"/>
</dbReference>
<dbReference type="Gene3D" id="3.40.50.720">
    <property type="entry name" value="NAD(P)-binding Rossmann-like Domain"/>
    <property type="match status" value="1"/>
</dbReference>
<dbReference type="InterPro" id="IPR020904">
    <property type="entry name" value="Sc_DH/Rdtase_CS"/>
</dbReference>
<comment type="similarity">
    <text evidence="1">Belongs to the short-chain dehydrogenases/reductases (SDR) family.</text>
</comment>
<protein>
    <submittedName>
        <fullName evidence="4">Mycofactocin-coupled SDR family oxidoreductase</fullName>
    </submittedName>
</protein>
<dbReference type="InterPro" id="IPR023985">
    <property type="entry name" value="SDR_subfam_1"/>
</dbReference>
<reference evidence="4 5" key="1">
    <citation type="journal article" date="2021" name="Front. Microbiol.">
        <title>Bacterial Transformation of Aromatic Monomers in Softwood Black Liquor.</title>
        <authorList>
            <person name="Navas L.E."/>
            <person name="Dexter G."/>
            <person name="Liu J."/>
            <person name="Levy-Booth D."/>
            <person name="Cho M."/>
            <person name="Jang S.K."/>
            <person name="Mansfield S.D."/>
            <person name="Renneckar S."/>
            <person name="Mohn W.W."/>
            <person name="Eltis L.D."/>
        </authorList>
    </citation>
    <scope>NUCLEOTIDE SEQUENCE [LARGE SCALE GENOMIC DNA]</scope>
    <source>
        <strain evidence="4 5">GD02</strain>
    </source>
</reference>
<dbReference type="PRINTS" id="PR00081">
    <property type="entry name" value="GDHRDH"/>
</dbReference>
<dbReference type="FunFam" id="3.40.50.720:FF:000084">
    <property type="entry name" value="Short-chain dehydrogenase reductase"/>
    <property type="match status" value="1"/>
</dbReference>
<dbReference type="Pfam" id="PF13561">
    <property type="entry name" value="adh_short_C2"/>
    <property type="match status" value="1"/>
</dbReference>
<accession>A0AA47AAI6</accession>
<gene>
    <name evidence="4" type="ORF">KUM34_003105</name>
</gene>
<dbReference type="PROSITE" id="PS00061">
    <property type="entry name" value="ADH_SHORT"/>
    <property type="match status" value="1"/>
</dbReference>
<dbReference type="EMBL" id="CP083974">
    <property type="protein sequence ID" value="UZF45696.1"/>
    <property type="molecule type" value="Genomic_DNA"/>
</dbReference>
<evidence type="ECO:0000256" key="2">
    <source>
        <dbReference type="ARBA" id="ARBA00023002"/>
    </source>
</evidence>
<evidence type="ECO:0000256" key="3">
    <source>
        <dbReference type="ARBA" id="ARBA00023027"/>
    </source>
</evidence>
<dbReference type="InterPro" id="IPR002347">
    <property type="entry name" value="SDR_fam"/>
</dbReference>
<dbReference type="CDD" id="cd05233">
    <property type="entry name" value="SDR_c"/>
    <property type="match status" value="1"/>
</dbReference>